<reference evidence="1 2" key="1">
    <citation type="journal article" date="2020" name="ISME J.">
        <title>Uncovering the hidden diversity of litter-decomposition mechanisms in mushroom-forming fungi.</title>
        <authorList>
            <person name="Floudas D."/>
            <person name="Bentzer J."/>
            <person name="Ahren D."/>
            <person name="Johansson T."/>
            <person name="Persson P."/>
            <person name="Tunlid A."/>
        </authorList>
    </citation>
    <scope>NUCLEOTIDE SEQUENCE [LARGE SCALE GENOMIC DNA]</scope>
    <source>
        <strain evidence="1 2">CBS 101986</strain>
    </source>
</reference>
<protein>
    <submittedName>
        <fullName evidence="1">Uncharacterized protein</fullName>
    </submittedName>
</protein>
<dbReference type="AlphaFoldDB" id="A0A8H5B9L6"/>
<dbReference type="EMBL" id="JAACJJ010000029">
    <property type="protein sequence ID" value="KAF5319142.1"/>
    <property type="molecule type" value="Genomic_DNA"/>
</dbReference>
<accession>A0A8H5B9L6</accession>
<dbReference type="Proteomes" id="UP000567179">
    <property type="component" value="Unassembled WGS sequence"/>
</dbReference>
<organism evidence="1 2">
    <name type="scientific">Psilocybe cf. subviscida</name>
    <dbReference type="NCBI Taxonomy" id="2480587"/>
    <lineage>
        <taxon>Eukaryota</taxon>
        <taxon>Fungi</taxon>
        <taxon>Dikarya</taxon>
        <taxon>Basidiomycota</taxon>
        <taxon>Agaricomycotina</taxon>
        <taxon>Agaricomycetes</taxon>
        <taxon>Agaricomycetidae</taxon>
        <taxon>Agaricales</taxon>
        <taxon>Agaricineae</taxon>
        <taxon>Strophariaceae</taxon>
        <taxon>Psilocybe</taxon>
    </lineage>
</organism>
<name>A0A8H5B9L6_9AGAR</name>
<proteinExistence type="predicted"/>
<evidence type="ECO:0000313" key="1">
    <source>
        <dbReference type="EMBL" id="KAF5319142.1"/>
    </source>
</evidence>
<sequence length="67" mass="7313">MHVIWGYVPPGVALLSELFGWSIDQICGANGYLIGIVCSRGYSGCRKSVLLFTYQENGNIQSQYPAA</sequence>
<evidence type="ECO:0000313" key="2">
    <source>
        <dbReference type="Proteomes" id="UP000567179"/>
    </source>
</evidence>
<comment type="caution">
    <text evidence="1">The sequence shown here is derived from an EMBL/GenBank/DDBJ whole genome shotgun (WGS) entry which is preliminary data.</text>
</comment>
<keyword evidence="2" id="KW-1185">Reference proteome</keyword>
<gene>
    <name evidence="1" type="ORF">D9619_008530</name>
</gene>